<dbReference type="EMBL" id="QMIE01000010">
    <property type="protein sequence ID" value="TVM16655.1"/>
    <property type="molecule type" value="Genomic_DNA"/>
</dbReference>
<evidence type="ECO:0000313" key="3">
    <source>
        <dbReference type="EMBL" id="TVM16655.1"/>
    </source>
</evidence>
<dbReference type="Proteomes" id="UP000448292">
    <property type="component" value="Unassembled WGS sequence"/>
</dbReference>
<dbReference type="SMART" id="SM00257">
    <property type="entry name" value="LysM"/>
    <property type="match status" value="3"/>
</dbReference>
<feature type="domain" description="LysM" evidence="2">
    <location>
        <begin position="500"/>
        <end position="544"/>
    </location>
</feature>
<dbReference type="PROSITE" id="PS51257">
    <property type="entry name" value="PROKAR_LIPOPROTEIN"/>
    <property type="match status" value="1"/>
</dbReference>
<feature type="region of interest" description="Disordered" evidence="1">
    <location>
        <begin position="472"/>
        <end position="494"/>
    </location>
</feature>
<dbReference type="InterPro" id="IPR018392">
    <property type="entry name" value="LysM"/>
</dbReference>
<dbReference type="PROSITE" id="PS51782">
    <property type="entry name" value="LYSM"/>
    <property type="match status" value="3"/>
</dbReference>
<dbReference type="SUPFAM" id="SSF53955">
    <property type="entry name" value="Lysozyme-like"/>
    <property type="match status" value="1"/>
</dbReference>
<dbReference type="InterPro" id="IPR036779">
    <property type="entry name" value="LysM_dom_sf"/>
</dbReference>
<name>A0A7M3MDH3_9BACT</name>
<reference evidence="3 4" key="1">
    <citation type="submission" date="2018-06" db="EMBL/GenBank/DDBJ databases">
        <title>Complete genome of Desulfovibrio indonesiensis P37SLT.</title>
        <authorList>
            <person name="Crispim J.S."/>
            <person name="Vidigal P.M.P."/>
            <person name="Silva L.C.F."/>
            <person name="Laguardia C.N."/>
            <person name="Araujo L.C."/>
            <person name="Dias R.S."/>
            <person name="Sousa M.P."/>
            <person name="Paula S.O."/>
            <person name="Silva C."/>
        </authorList>
    </citation>
    <scope>NUCLEOTIDE SEQUENCE [LARGE SCALE GENOMIC DNA]</scope>
    <source>
        <strain evidence="3 4">P37SLT</strain>
    </source>
</reference>
<keyword evidence="4" id="KW-1185">Reference proteome</keyword>
<dbReference type="Gene3D" id="1.10.530.10">
    <property type="match status" value="1"/>
</dbReference>
<dbReference type="OrthoDB" id="9815002at2"/>
<dbReference type="Pfam" id="PF01464">
    <property type="entry name" value="SLT"/>
    <property type="match status" value="1"/>
</dbReference>
<proteinExistence type="predicted"/>
<comment type="caution">
    <text evidence="3">The sequence shown here is derived from an EMBL/GenBank/DDBJ whole genome shotgun (WGS) entry which is preliminary data.</text>
</comment>
<evidence type="ECO:0000313" key="4">
    <source>
        <dbReference type="Proteomes" id="UP000448292"/>
    </source>
</evidence>
<accession>A0A7M3MDH3</accession>
<organism evidence="3 4">
    <name type="scientific">Oceanidesulfovibrio indonesiensis</name>
    <dbReference type="NCBI Taxonomy" id="54767"/>
    <lineage>
        <taxon>Bacteria</taxon>
        <taxon>Pseudomonadati</taxon>
        <taxon>Thermodesulfobacteriota</taxon>
        <taxon>Desulfovibrionia</taxon>
        <taxon>Desulfovibrionales</taxon>
        <taxon>Desulfovibrionaceae</taxon>
        <taxon>Oceanidesulfovibrio</taxon>
    </lineage>
</organism>
<dbReference type="CDD" id="cd00118">
    <property type="entry name" value="LysM"/>
    <property type="match status" value="3"/>
</dbReference>
<dbReference type="AlphaFoldDB" id="A0A7M3MDH3"/>
<dbReference type="PANTHER" id="PTHR33734:SF22">
    <property type="entry name" value="MEMBRANE-BOUND LYTIC MUREIN TRANSGLYCOSYLASE D"/>
    <property type="match status" value="1"/>
</dbReference>
<dbReference type="CDD" id="cd16894">
    <property type="entry name" value="MltD-like"/>
    <property type="match status" value="1"/>
</dbReference>
<dbReference type="Pfam" id="PF01476">
    <property type="entry name" value="LysM"/>
    <property type="match status" value="3"/>
</dbReference>
<evidence type="ECO:0000256" key="1">
    <source>
        <dbReference type="SAM" id="MobiDB-lite"/>
    </source>
</evidence>
<dbReference type="RefSeq" id="WP_144303407.1">
    <property type="nucleotide sequence ID" value="NZ_QMIE01000010.1"/>
</dbReference>
<protein>
    <recommendedName>
        <fullName evidence="2">LysM domain-containing protein</fullName>
    </recommendedName>
</protein>
<gene>
    <name evidence="3" type="ORF">DPQ33_11690</name>
</gene>
<dbReference type="PANTHER" id="PTHR33734">
    <property type="entry name" value="LYSM DOMAIN-CONTAINING GPI-ANCHORED PROTEIN 2"/>
    <property type="match status" value="1"/>
</dbReference>
<evidence type="ECO:0000259" key="2">
    <source>
        <dbReference type="PROSITE" id="PS51782"/>
    </source>
</evidence>
<feature type="domain" description="LysM" evidence="2">
    <location>
        <begin position="361"/>
        <end position="404"/>
    </location>
</feature>
<dbReference type="SUPFAM" id="SSF54106">
    <property type="entry name" value="LysM domain"/>
    <property type="match status" value="3"/>
</dbReference>
<feature type="domain" description="LysM" evidence="2">
    <location>
        <begin position="430"/>
        <end position="474"/>
    </location>
</feature>
<dbReference type="Gene3D" id="3.10.350.10">
    <property type="entry name" value="LysM domain"/>
    <property type="match status" value="3"/>
</dbReference>
<sequence length="547" mass="60203">MIRFIPPLRHRAGLHAHLPTLVLLSVLLLLSACATKQEIAEAPAIEPYPAGGIQGLEDFDRDLEEAGPENIGTLTQEEKIAILSGGEIQYPDSTYARVLITRQFLFLHRDRNSTVRAWVERAEEYLPEAKRYFRSRGLPTELVYLPFIESGYNPLAKSHAGAAGTWQFIRSTGRNYGLVCDQYMDERLDVFKATEAAADYLTFLHDMFGDWTLALAAYNAGEGRVGRLVRSTGAKNFFEIAAVNDSLSSEARLREETMHYVPRFIAMAKIINNHTALGYPSMKDRSLDSRPVVAKSDLDLESLAKGAGLSWKEFKRLNPALISDQTPPNRSCTIYVPSQKLQACNAYLGGKPVLASAVKYAQYSVRKGDTYSQIASRHSISTRELMRINKTSSSKLRIGQKLWVPRSGKTTAVATKASGSTSAPETAGGNAYRVQRGDTLYSLSKRFGVSVDALKAANNMKTAHSLRAGSDLMIPGKKKEPTTRVTTTSASKAAPAASASTYTVTSGDTVWSIARRFKLSPKDILAWNNMDRSATIRPGDSLRLHLD</sequence>
<dbReference type="InterPro" id="IPR008258">
    <property type="entry name" value="Transglycosylase_SLT_dom_1"/>
</dbReference>
<dbReference type="InterPro" id="IPR023346">
    <property type="entry name" value="Lysozyme-like_dom_sf"/>
</dbReference>